<name>A0AAD6UPT2_9AGAR</name>
<feature type="transmembrane region" description="Helical" evidence="1">
    <location>
        <begin position="34"/>
        <end position="52"/>
    </location>
</feature>
<evidence type="ECO:0000256" key="1">
    <source>
        <dbReference type="SAM" id="Phobius"/>
    </source>
</evidence>
<organism evidence="2 3">
    <name type="scientific">Mycena pura</name>
    <dbReference type="NCBI Taxonomy" id="153505"/>
    <lineage>
        <taxon>Eukaryota</taxon>
        <taxon>Fungi</taxon>
        <taxon>Dikarya</taxon>
        <taxon>Basidiomycota</taxon>
        <taxon>Agaricomycotina</taxon>
        <taxon>Agaricomycetes</taxon>
        <taxon>Agaricomycetidae</taxon>
        <taxon>Agaricales</taxon>
        <taxon>Marasmiineae</taxon>
        <taxon>Mycenaceae</taxon>
        <taxon>Mycena</taxon>
    </lineage>
</organism>
<keyword evidence="1" id="KW-0812">Transmembrane</keyword>
<dbReference type="Proteomes" id="UP001219525">
    <property type="component" value="Unassembled WGS sequence"/>
</dbReference>
<gene>
    <name evidence="2" type="ORF">GGX14DRAFT_408615</name>
</gene>
<keyword evidence="1" id="KW-1133">Transmembrane helix</keyword>
<keyword evidence="3" id="KW-1185">Reference proteome</keyword>
<evidence type="ECO:0000313" key="3">
    <source>
        <dbReference type="Proteomes" id="UP001219525"/>
    </source>
</evidence>
<keyword evidence="1" id="KW-0472">Membrane</keyword>
<protein>
    <submittedName>
        <fullName evidence="2">Uncharacterized protein</fullName>
    </submittedName>
</protein>
<evidence type="ECO:0000313" key="2">
    <source>
        <dbReference type="EMBL" id="KAJ7189684.1"/>
    </source>
</evidence>
<dbReference type="AlphaFoldDB" id="A0AAD6UPT2"/>
<sequence length="139" mass="15271">MSSRHVLAMYSPCSKAEPAGWNPSWTPDYYHSTWRVFGPITFAAPITVVVAIKDQQRRQAVPGTCDRCYQGHTSFLPRQNPGGFNAVTVENEVVLSESANDTNLSCLELTPSAQQLDSTQMSQKSQLKGTQLLSHGNVT</sequence>
<accession>A0AAD6UPT2</accession>
<proteinExistence type="predicted"/>
<dbReference type="EMBL" id="JARJCW010000169">
    <property type="protein sequence ID" value="KAJ7189684.1"/>
    <property type="molecule type" value="Genomic_DNA"/>
</dbReference>
<comment type="caution">
    <text evidence="2">The sequence shown here is derived from an EMBL/GenBank/DDBJ whole genome shotgun (WGS) entry which is preliminary data.</text>
</comment>
<reference evidence="2" key="1">
    <citation type="submission" date="2023-03" db="EMBL/GenBank/DDBJ databases">
        <title>Massive genome expansion in bonnet fungi (Mycena s.s.) driven by repeated elements and novel gene families across ecological guilds.</title>
        <authorList>
            <consortium name="Lawrence Berkeley National Laboratory"/>
            <person name="Harder C.B."/>
            <person name="Miyauchi S."/>
            <person name="Viragh M."/>
            <person name="Kuo A."/>
            <person name="Thoen E."/>
            <person name="Andreopoulos B."/>
            <person name="Lu D."/>
            <person name="Skrede I."/>
            <person name="Drula E."/>
            <person name="Henrissat B."/>
            <person name="Morin E."/>
            <person name="Kohler A."/>
            <person name="Barry K."/>
            <person name="LaButti K."/>
            <person name="Morin E."/>
            <person name="Salamov A."/>
            <person name="Lipzen A."/>
            <person name="Mereny Z."/>
            <person name="Hegedus B."/>
            <person name="Baldrian P."/>
            <person name="Stursova M."/>
            <person name="Weitz H."/>
            <person name="Taylor A."/>
            <person name="Grigoriev I.V."/>
            <person name="Nagy L.G."/>
            <person name="Martin F."/>
            <person name="Kauserud H."/>
        </authorList>
    </citation>
    <scope>NUCLEOTIDE SEQUENCE</scope>
    <source>
        <strain evidence="2">9144</strain>
    </source>
</reference>